<proteinExistence type="inferred from homology"/>
<organism evidence="6 7">
    <name type="scientific">Methanooceanicella nereidis</name>
    <dbReference type="NCBI Taxonomy" id="2052831"/>
    <lineage>
        <taxon>Archaea</taxon>
        <taxon>Methanobacteriati</taxon>
        <taxon>Methanobacteriota</taxon>
        <taxon>Stenosarchaea group</taxon>
        <taxon>Methanomicrobia</taxon>
        <taxon>Methanocellales</taxon>
        <taxon>Methanocellaceae</taxon>
        <taxon>Methanooceanicella</taxon>
    </lineage>
</organism>
<dbReference type="EC" id="4.1.1.36" evidence="3"/>
<comment type="similarity">
    <text evidence="3">In the C-terminal section; belongs to the PPC synthetase family.</text>
</comment>
<dbReference type="SUPFAM" id="SSF102645">
    <property type="entry name" value="CoaB-like"/>
    <property type="match status" value="1"/>
</dbReference>
<dbReference type="Gene3D" id="3.40.50.10300">
    <property type="entry name" value="CoaB-like"/>
    <property type="match status" value="1"/>
</dbReference>
<dbReference type="PANTHER" id="PTHR14359">
    <property type="entry name" value="HOMO-OLIGOMERIC FLAVIN CONTAINING CYS DECARBOXYLASE FAMILY"/>
    <property type="match status" value="1"/>
</dbReference>
<gene>
    <name evidence="3 6" type="primary">coaBC</name>
    <name evidence="6" type="ORF">CUJ83_07270</name>
</gene>
<sequence length="404" mass="43712">MNVSHPTLDLTASRSTSLAGKKIILCVTGSIAAVESIKLARELIRNGAEVQGVMSEAAKTIIHPWALEYATGRKAITEITGDVEHVAYCGKREEAYDLLLIAPCTANTISKIASGIDDTTVTTFATTAIGSKIPIMVVPAMHGTMFDHPIVQENIKKLESIGVRFLMPKIEEKIAKLPENDEIVLNAERILSSSPLKGKKILITSGPNFEEIDPIRVLTSRSTGRMGTEIALEAFRSGADVTVVHRHRLGIRGIKEIFADSAADMMNAVMNELRTGYDIYISAAAISDFTVVPSSEKISSSGPVTITLRPAEKILERVRHEFPAVFIVAFKAETVGEDELVERAIKKMDSSGANMVVANRFGGVRDIEVNDVFIIQADGTVSRSSGKKRAVASAILDAVSEYFK</sequence>
<evidence type="ECO:0000256" key="2">
    <source>
        <dbReference type="ARBA" id="ARBA00023239"/>
    </source>
</evidence>
<comment type="pathway">
    <text evidence="3">Cofactor biosynthesis; coenzyme A biosynthesis.</text>
</comment>
<keyword evidence="7" id="KW-1185">Reference proteome</keyword>
<comment type="similarity">
    <text evidence="3">In the N-terminal section; belongs to the HFCD (homo-oligomeric flavin containing Cys decarboxylase) superfamily.</text>
</comment>
<evidence type="ECO:0000256" key="3">
    <source>
        <dbReference type="HAMAP-Rule" id="MF_02225"/>
    </source>
</evidence>
<feature type="binding site" evidence="3">
    <location>
        <position position="330"/>
    </location>
    <ligand>
        <name>CTP</name>
        <dbReference type="ChEBI" id="CHEBI:37563"/>
    </ligand>
</feature>
<dbReference type="SUPFAM" id="SSF52507">
    <property type="entry name" value="Homo-oligomeric flavin-containing Cys decarboxylases, HFCD"/>
    <property type="match status" value="1"/>
</dbReference>
<feature type="binding site" evidence="3">
    <location>
        <position position="347"/>
    </location>
    <ligand>
        <name>CTP</name>
        <dbReference type="ChEBI" id="CHEBI:37563"/>
    </ligand>
</feature>
<evidence type="ECO:0000256" key="1">
    <source>
        <dbReference type="ARBA" id="ARBA00022793"/>
    </source>
</evidence>
<dbReference type="GO" id="GO:0015937">
    <property type="term" value="P:coenzyme A biosynthetic process"/>
    <property type="evidence" value="ECO:0007669"/>
    <property type="project" value="UniProtKB-UniRule"/>
</dbReference>
<dbReference type="PANTHER" id="PTHR14359:SF6">
    <property type="entry name" value="PHOSPHOPANTOTHENOYLCYSTEINE DECARBOXYLASE"/>
    <property type="match status" value="1"/>
</dbReference>
<feature type="domain" description="Flavoprotein" evidence="4">
    <location>
        <begin position="21"/>
        <end position="178"/>
    </location>
</feature>
<dbReference type="GO" id="GO:0046872">
    <property type="term" value="F:metal ion binding"/>
    <property type="evidence" value="ECO:0007669"/>
    <property type="project" value="UniProtKB-KW"/>
</dbReference>
<accession>A0AAP2REP1</accession>
<dbReference type="EMBL" id="PGCK01000005">
    <property type="protein sequence ID" value="MCD1294797.1"/>
    <property type="molecule type" value="Genomic_DNA"/>
</dbReference>
<name>A0AAP2REP1_9EURY</name>
<dbReference type="GO" id="GO:0004633">
    <property type="term" value="F:phosphopantothenoylcysteine decarboxylase activity"/>
    <property type="evidence" value="ECO:0007669"/>
    <property type="project" value="UniProtKB-UniRule"/>
</dbReference>
<evidence type="ECO:0000259" key="4">
    <source>
        <dbReference type="Pfam" id="PF02441"/>
    </source>
</evidence>
<dbReference type="InterPro" id="IPR007085">
    <property type="entry name" value="DNA/pantothenate-metab_flavo_C"/>
</dbReference>
<dbReference type="InterPro" id="IPR003382">
    <property type="entry name" value="Flavoprotein"/>
</dbReference>
<dbReference type="GO" id="GO:0015941">
    <property type="term" value="P:pantothenate catabolic process"/>
    <property type="evidence" value="ECO:0007669"/>
    <property type="project" value="InterPro"/>
</dbReference>
<keyword evidence="3" id="KW-0288">FMN</keyword>
<keyword evidence="3" id="KW-0479">Metal-binding</keyword>
<dbReference type="GO" id="GO:0010181">
    <property type="term" value="F:FMN binding"/>
    <property type="evidence" value="ECO:0007669"/>
    <property type="project" value="UniProtKB-UniRule"/>
</dbReference>
<comment type="function">
    <text evidence="3">Catalyzes two sequential steps in the biosynthesis of coenzyme A. In the first step cysteine is conjugated to 4'-phosphopantothenate to form 4-phosphopantothenoylcysteine. In the second step the latter compound is decarboxylated to form 4'-phosphopantotheine.</text>
</comment>
<dbReference type="InterPro" id="IPR035929">
    <property type="entry name" value="CoaB-like_sf"/>
</dbReference>
<feature type="binding site" evidence="3">
    <location>
        <position position="288"/>
    </location>
    <ligand>
        <name>CTP</name>
        <dbReference type="ChEBI" id="CHEBI:37563"/>
    </ligand>
</feature>
<dbReference type="Pfam" id="PF02441">
    <property type="entry name" value="Flavoprotein"/>
    <property type="match status" value="1"/>
</dbReference>
<dbReference type="GO" id="GO:0004632">
    <property type="term" value="F:phosphopantothenate--cysteine ligase activity"/>
    <property type="evidence" value="ECO:0007669"/>
    <property type="project" value="UniProtKB-UniRule"/>
</dbReference>
<evidence type="ECO:0000313" key="6">
    <source>
        <dbReference type="EMBL" id="MCD1294797.1"/>
    </source>
</evidence>
<comment type="cofactor">
    <cofactor evidence="3">
        <name>Mg(2+)</name>
        <dbReference type="ChEBI" id="CHEBI:18420"/>
    </cofactor>
</comment>
<protein>
    <recommendedName>
        <fullName evidence="3">Coenzyme A biosynthesis bifunctional protein CoaBC</fullName>
    </recommendedName>
    <alternativeName>
        <fullName evidence="3">DNA/pantothenate metabolism flavoprotein</fullName>
    </alternativeName>
    <alternativeName>
        <fullName evidence="3">Phosphopantothenoylcysteine synthetase/decarboxylase</fullName>
        <shortName evidence="3">PPCS-PPCDC</shortName>
    </alternativeName>
    <domain>
        <recommendedName>
            <fullName evidence="3">Phosphopantothenoylcysteine decarboxylase</fullName>
            <shortName evidence="3">PPC decarboxylase</shortName>
            <shortName evidence="3">PPC-DC</shortName>
            <ecNumber evidence="3">4.1.1.36</ecNumber>
        </recommendedName>
        <alternativeName>
            <fullName evidence="3">CoaC</fullName>
        </alternativeName>
    </domain>
    <domain>
        <recommendedName>
            <fullName evidence="3">Phosphopantothenate--cysteine ligase</fullName>
            <ecNumber evidence="3">6.3.2.5</ecNumber>
        </recommendedName>
        <alternativeName>
            <fullName evidence="3">CoaB</fullName>
        </alternativeName>
        <alternativeName>
            <fullName evidence="3">Phosphopantothenoylcysteine synthetase</fullName>
            <shortName evidence="3">PPC synthetase</shortName>
            <shortName evidence="3">PPC-S</shortName>
        </alternativeName>
    </domain>
</protein>
<comment type="cofactor">
    <cofactor evidence="3">
        <name>FMN</name>
        <dbReference type="ChEBI" id="CHEBI:58210"/>
    </cofactor>
    <text evidence="3">Binds 1 FMN per subunit.</text>
</comment>
<keyword evidence="2 3" id="KW-0456">Lyase</keyword>
<dbReference type="EC" id="6.3.2.5" evidence="3"/>
<keyword evidence="3" id="KW-0285">Flavoprotein</keyword>
<feature type="region of interest" description="Phosphopantothenate--cysteine ligase" evidence="3">
    <location>
        <begin position="201"/>
        <end position="404"/>
    </location>
</feature>
<keyword evidence="1 3" id="KW-0210">Decarboxylase</keyword>
<keyword evidence="3 6" id="KW-0436">Ligase</keyword>
<dbReference type="NCBIfam" id="TIGR00521">
    <property type="entry name" value="coaBC_dfp"/>
    <property type="match status" value="1"/>
</dbReference>
<dbReference type="GO" id="GO:0071513">
    <property type="term" value="C:phosphopantothenoylcysteine decarboxylase complex"/>
    <property type="evidence" value="ECO:0007669"/>
    <property type="project" value="TreeGrafter"/>
</dbReference>
<comment type="caution">
    <text evidence="6">The sequence shown here is derived from an EMBL/GenBank/DDBJ whole genome shotgun (WGS) entry which is preliminary data.</text>
</comment>
<keyword evidence="3" id="KW-0460">Magnesium</keyword>
<dbReference type="AlphaFoldDB" id="A0AAP2REP1"/>
<dbReference type="Proteomes" id="UP001320159">
    <property type="component" value="Unassembled WGS sequence"/>
</dbReference>
<reference evidence="6 7" key="1">
    <citation type="submission" date="2017-11" db="EMBL/GenBank/DDBJ databases">
        <title>Isolation and Characterization of Family Methanocellaceae Species from Potential Methane Hydrate Area Offshore Southwestern Taiwan.</title>
        <authorList>
            <person name="Zhang W.-L."/>
            <person name="Chen W.-C."/>
            <person name="Lai M.-C."/>
            <person name="Chen S.-C."/>
        </authorList>
    </citation>
    <scope>NUCLEOTIDE SEQUENCE [LARGE SCALE GENOMIC DNA]</scope>
    <source>
        <strain evidence="6 7">CWC-04</strain>
    </source>
</reference>
<dbReference type="InterPro" id="IPR005252">
    <property type="entry name" value="CoaBC"/>
</dbReference>
<evidence type="ECO:0000313" key="7">
    <source>
        <dbReference type="Proteomes" id="UP001320159"/>
    </source>
</evidence>
<comment type="catalytic activity">
    <reaction evidence="3">
        <text>N-[(R)-4-phosphopantothenoyl]-L-cysteine + H(+) = (R)-4'-phosphopantetheine + CO2</text>
        <dbReference type="Rhea" id="RHEA:16793"/>
        <dbReference type="ChEBI" id="CHEBI:15378"/>
        <dbReference type="ChEBI" id="CHEBI:16526"/>
        <dbReference type="ChEBI" id="CHEBI:59458"/>
        <dbReference type="ChEBI" id="CHEBI:61723"/>
        <dbReference type="EC" id="4.1.1.36"/>
    </reaction>
</comment>
<keyword evidence="3" id="KW-0511">Multifunctional enzyme</keyword>
<dbReference type="Gene3D" id="3.40.50.1950">
    <property type="entry name" value="Flavin prenyltransferase-like"/>
    <property type="match status" value="1"/>
</dbReference>
<comment type="catalytic activity">
    <reaction evidence="3">
        <text>(R)-4'-phosphopantothenate + L-cysteine + CTP = N-[(R)-4-phosphopantothenoyl]-L-cysteine + CMP + diphosphate + H(+)</text>
        <dbReference type="Rhea" id="RHEA:19397"/>
        <dbReference type="ChEBI" id="CHEBI:10986"/>
        <dbReference type="ChEBI" id="CHEBI:15378"/>
        <dbReference type="ChEBI" id="CHEBI:33019"/>
        <dbReference type="ChEBI" id="CHEBI:35235"/>
        <dbReference type="ChEBI" id="CHEBI:37563"/>
        <dbReference type="ChEBI" id="CHEBI:59458"/>
        <dbReference type="ChEBI" id="CHEBI:60377"/>
        <dbReference type="EC" id="6.3.2.5"/>
    </reaction>
</comment>
<feature type="domain" description="DNA/pantothenate metabolism flavoprotein C-terminal" evidence="5">
    <location>
        <begin position="196"/>
        <end position="401"/>
    </location>
</feature>
<comment type="caution">
    <text evidence="3">Lacks conserved residue(s) required for the propagation of feature annotation.</text>
</comment>
<dbReference type="Pfam" id="PF04127">
    <property type="entry name" value="DFP"/>
    <property type="match status" value="1"/>
</dbReference>
<feature type="region of interest" description="Phosphopantothenoylcysteine decarboxylase" evidence="3">
    <location>
        <begin position="1"/>
        <end position="200"/>
    </location>
</feature>
<feature type="binding site" evidence="3">
    <location>
        <position position="297"/>
    </location>
    <ligand>
        <name>CTP</name>
        <dbReference type="ChEBI" id="CHEBI:37563"/>
    </ligand>
</feature>
<dbReference type="InterPro" id="IPR036551">
    <property type="entry name" value="Flavin_trans-like"/>
</dbReference>
<dbReference type="HAMAP" id="MF_02225">
    <property type="entry name" value="CoaBC"/>
    <property type="match status" value="1"/>
</dbReference>
<evidence type="ECO:0000259" key="5">
    <source>
        <dbReference type="Pfam" id="PF04127"/>
    </source>
</evidence>